<evidence type="ECO:0008006" key="2">
    <source>
        <dbReference type="Google" id="ProtNLM"/>
    </source>
</evidence>
<dbReference type="Pfam" id="PF13578">
    <property type="entry name" value="Methyltransf_24"/>
    <property type="match status" value="1"/>
</dbReference>
<dbReference type="InterPro" id="IPR029063">
    <property type="entry name" value="SAM-dependent_MTases_sf"/>
</dbReference>
<proteinExistence type="predicted"/>
<dbReference type="STRING" id="234267.Acid_0617"/>
<dbReference type="KEGG" id="sus:Acid_0617"/>
<reference evidence="1" key="1">
    <citation type="submission" date="2006-10" db="EMBL/GenBank/DDBJ databases">
        <title>Complete sequence of Solibacter usitatus Ellin6076.</title>
        <authorList>
            <consortium name="US DOE Joint Genome Institute"/>
            <person name="Copeland A."/>
            <person name="Lucas S."/>
            <person name="Lapidus A."/>
            <person name="Barry K."/>
            <person name="Detter J.C."/>
            <person name="Glavina del Rio T."/>
            <person name="Hammon N."/>
            <person name="Israni S."/>
            <person name="Dalin E."/>
            <person name="Tice H."/>
            <person name="Pitluck S."/>
            <person name="Thompson L.S."/>
            <person name="Brettin T."/>
            <person name="Bruce D."/>
            <person name="Han C."/>
            <person name="Tapia R."/>
            <person name="Gilna P."/>
            <person name="Schmutz J."/>
            <person name="Larimer F."/>
            <person name="Land M."/>
            <person name="Hauser L."/>
            <person name="Kyrpides N."/>
            <person name="Mikhailova N."/>
            <person name="Janssen P.H."/>
            <person name="Kuske C.R."/>
            <person name="Richardson P."/>
        </authorList>
    </citation>
    <scope>NUCLEOTIDE SEQUENCE</scope>
    <source>
        <strain evidence="1">Ellin6076</strain>
    </source>
</reference>
<dbReference type="EMBL" id="CP000473">
    <property type="protein sequence ID" value="ABJ81622.1"/>
    <property type="molecule type" value="Genomic_DNA"/>
</dbReference>
<evidence type="ECO:0000313" key="1">
    <source>
        <dbReference type="EMBL" id="ABJ81622.1"/>
    </source>
</evidence>
<organism evidence="1">
    <name type="scientific">Solibacter usitatus (strain Ellin6076)</name>
    <dbReference type="NCBI Taxonomy" id="234267"/>
    <lineage>
        <taxon>Bacteria</taxon>
        <taxon>Pseudomonadati</taxon>
        <taxon>Acidobacteriota</taxon>
        <taxon>Terriglobia</taxon>
        <taxon>Bryobacterales</taxon>
        <taxon>Solibacteraceae</taxon>
        <taxon>Candidatus Solibacter</taxon>
    </lineage>
</organism>
<dbReference type="HOGENOM" id="CLU_083336_0_0_0"/>
<dbReference type="InParanoid" id="Q02BE4"/>
<dbReference type="Gene3D" id="3.40.50.150">
    <property type="entry name" value="Vaccinia Virus protein VP39"/>
    <property type="match status" value="1"/>
</dbReference>
<sequence>MIESADLDFIRTQFREVEGWCLDDAAYLTCCLLNCQAAEGLSSSLLEIGVYKGKYLSVLFQKARRKSQPLVGIDTFQWSNQDEVLQTFTRLLGSTDGLRLVTASSLDFTVESLLDLLGGRKPSFISVDGDHSAGAVRSDLYLVQDVLGEGGVIALDDFLNPRAIGVSEGAYRYFLASDNLPLRPFAFCANKLFIADRKYHELYRRAIATLVSEMPELPMVKEFLRMQKMGQGYVEQELLGSKVLIF</sequence>
<dbReference type="eggNOG" id="COG4122">
    <property type="taxonomic scope" value="Bacteria"/>
</dbReference>
<name>Q02BE4_SOLUE</name>
<dbReference type="AlphaFoldDB" id="Q02BE4"/>
<dbReference type="SUPFAM" id="SSF53335">
    <property type="entry name" value="S-adenosyl-L-methionine-dependent methyltransferases"/>
    <property type="match status" value="1"/>
</dbReference>
<protein>
    <recommendedName>
        <fullName evidence="2">Class I SAM-dependent methyltransferase</fullName>
    </recommendedName>
</protein>
<gene>
    <name evidence="1" type="ordered locus">Acid_0617</name>
</gene>
<accession>Q02BE4</accession>